<comment type="subcellular location">
    <subcellularLocation>
        <location evidence="2">Cell membrane</location>
        <topology evidence="2">Multi-pass membrane protein</topology>
    </subcellularLocation>
</comment>
<dbReference type="Gene3D" id="3.40.50.1820">
    <property type="entry name" value="alpha/beta hydrolase"/>
    <property type="match status" value="1"/>
</dbReference>
<dbReference type="EC" id="3.1.1.116" evidence="14"/>
<name>A0ABR4HXE4_9EURO</name>
<keyword evidence="18" id="KW-1185">Reference proteome</keyword>
<dbReference type="Pfam" id="PF01764">
    <property type="entry name" value="Lipase_3"/>
    <property type="match status" value="1"/>
</dbReference>
<evidence type="ECO:0000256" key="11">
    <source>
        <dbReference type="ARBA" id="ARBA00023098"/>
    </source>
</evidence>
<feature type="region of interest" description="Disordered" evidence="15">
    <location>
        <begin position="1"/>
        <end position="35"/>
    </location>
</feature>
<evidence type="ECO:0000256" key="4">
    <source>
        <dbReference type="ARBA" id="ARBA00022553"/>
    </source>
</evidence>
<dbReference type="InterPro" id="IPR029058">
    <property type="entry name" value="AB_hydrolase_fold"/>
</dbReference>
<evidence type="ECO:0000256" key="2">
    <source>
        <dbReference type="ARBA" id="ARBA00004651"/>
    </source>
</evidence>
<feature type="domain" description="Fungal lipase-type" evidence="16">
    <location>
        <begin position="821"/>
        <end position="989"/>
    </location>
</feature>
<keyword evidence="4" id="KW-0597">Phosphoprotein</keyword>
<protein>
    <recommendedName>
        <fullName evidence="14">sn-1-specific diacylglycerol lipase</fullName>
        <ecNumber evidence="14">3.1.1.116</ecNumber>
    </recommendedName>
</protein>
<feature type="region of interest" description="Disordered" evidence="15">
    <location>
        <begin position="427"/>
        <end position="554"/>
    </location>
</feature>
<feature type="region of interest" description="Disordered" evidence="15">
    <location>
        <begin position="619"/>
        <end position="674"/>
    </location>
</feature>
<feature type="compositionally biased region" description="Polar residues" evidence="15">
    <location>
        <begin position="522"/>
        <end position="534"/>
    </location>
</feature>
<evidence type="ECO:0000256" key="6">
    <source>
        <dbReference type="ARBA" id="ARBA00022723"/>
    </source>
</evidence>
<sequence>MPRLLGFGQGWKQDEVEGTTSSSSDSSHVPATPGTSLLPRPVASFVSLITQSTSLSLRLGTYFGGVALDGARVTTLTGLELSRTLIEGVLMRAGRDVAVRSNGSHGKAEAESILERSLAALHTTVTSASFFAAATFHLSSTTLTSASNMSQALLSTLDAILGSTESSRAIAAIITLIRKEFSDQSAQVGSEKVGVGDLLVGTVGFVMLQRWGRKSTERYIRINGGQETIWDVVILDNGIRADVIGTHQLQPASNPRENLQNRSRRSSFMSPGSSEDGFDVIQRPTSVISTDDSPAIILPTHQNQMSEEDIRLYIMKQLPRGCRASIKSDSVTARTITVNIYDDESGEITAPPGTMIVEERFHNDPHDGRKTPTRQQYPKHTIVFRTAFNKSQSTDVRPPSTHFVGINEDTNGQSDHDLRAVIELDDSAVLDSEPESKFGGTNRESKRRKQDIEPGRLYSDARLPGPVPVSQKEVPQSSRRMNADSKATFGKSSLAKIAQKVRPAIGEKSDQTKRPSLRLPLSNAQLTSGSSTQRSKAHKGAAVERKSPSQVQTGKAILTAKPEASAVAANRSAQRIPLQDHRVRHTASAVKPNSRRGVASRAEYYELHEKNQESLMVQADSYSVSRDSQPSSPTATRTHVRSSSSLSLTRSEADTTVAIHTDKRPNSSAARRSKSYSSSIYSLATVGSETSLVLAHRSRRSAYDDASTIQALNRDGLVPGIFPRRHFVRNIRRFCRFASATYGSNALQVMGIPRAPKGPAKEEFQSQEHSDFSDHIGIPASAILLSSFVDPEGGSNAAGEIQSGFPLVHYLFLDHESKAVVLALRGTWGFEDVLTDMTCAYDDLEWQGKSWKVHKGMHASAKHLLMGGGRRVMITIRAALEEFPDYGVVLCGHSLGGGVAALLATMISEPTHETHLVSFTTASHSDRQDVFQGTKPTDANHSACYLPPGRPIHVYAYGPPATMSPFLRRATRGLVTTIVNGEDVVPCLSLGILHDMHTTSLAFKSDISQAKLHVRYRVWENLRQSIVNKFYVNETPLLLNAGDGLGEDAWAWNTLKSLRELMCAPKLVPPGEVFVVETMRVLQRSAFTSDIGEDSPRLGRPATRVQLKFIRDVETRFGELRFGSGMFSDHNPARYEASLVALTRGILDD</sequence>
<evidence type="ECO:0000256" key="9">
    <source>
        <dbReference type="ARBA" id="ARBA00022963"/>
    </source>
</evidence>
<dbReference type="CDD" id="cd00519">
    <property type="entry name" value="Lipase_3"/>
    <property type="match status" value="1"/>
</dbReference>
<dbReference type="SUPFAM" id="SSF53474">
    <property type="entry name" value="alpha/beta-Hydrolases"/>
    <property type="match status" value="1"/>
</dbReference>
<evidence type="ECO:0000259" key="16">
    <source>
        <dbReference type="Pfam" id="PF01764"/>
    </source>
</evidence>
<keyword evidence="6" id="KW-0479">Metal-binding</keyword>
<feature type="region of interest" description="Disordered" evidence="15">
    <location>
        <begin position="391"/>
        <end position="415"/>
    </location>
</feature>
<feature type="compositionally biased region" description="Polar residues" evidence="15">
    <location>
        <begin position="248"/>
        <end position="261"/>
    </location>
</feature>
<keyword evidence="12" id="KW-0472">Membrane</keyword>
<comment type="cofactor">
    <cofactor evidence="1">
        <name>Ca(2+)</name>
        <dbReference type="ChEBI" id="CHEBI:29108"/>
    </cofactor>
</comment>
<evidence type="ECO:0000256" key="7">
    <source>
        <dbReference type="ARBA" id="ARBA00022801"/>
    </source>
</evidence>
<evidence type="ECO:0000256" key="8">
    <source>
        <dbReference type="ARBA" id="ARBA00022837"/>
    </source>
</evidence>
<evidence type="ECO:0000256" key="12">
    <source>
        <dbReference type="ARBA" id="ARBA00023136"/>
    </source>
</evidence>
<dbReference type="InterPro" id="IPR052214">
    <property type="entry name" value="DAG_Lipase-Related"/>
</dbReference>
<dbReference type="PANTHER" id="PTHR45792">
    <property type="entry name" value="DIACYLGLYCEROL LIPASE HOMOLOG-RELATED"/>
    <property type="match status" value="1"/>
</dbReference>
<keyword evidence="8" id="KW-0106">Calcium</keyword>
<proteinExistence type="predicted"/>
<evidence type="ECO:0000256" key="10">
    <source>
        <dbReference type="ARBA" id="ARBA00022989"/>
    </source>
</evidence>
<keyword evidence="10" id="KW-1133">Transmembrane helix</keyword>
<dbReference type="Proteomes" id="UP001610334">
    <property type="component" value="Unassembled WGS sequence"/>
</dbReference>
<feature type="region of interest" description="Disordered" evidence="15">
    <location>
        <begin position="248"/>
        <end position="276"/>
    </location>
</feature>
<keyword evidence="11" id="KW-0443">Lipid metabolism</keyword>
<evidence type="ECO:0000256" key="15">
    <source>
        <dbReference type="SAM" id="MobiDB-lite"/>
    </source>
</evidence>
<evidence type="ECO:0000313" key="17">
    <source>
        <dbReference type="EMBL" id="KAL2820052.1"/>
    </source>
</evidence>
<dbReference type="PANTHER" id="PTHR45792:SF7">
    <property type="entry name" value="PUTATIVE (AFU_ORTHOLOGUE AFUA_6G02710)-RELATED"/>
    <property type="match status" value="1"/>
</dbReference>
<evidence type="ECO:0000256" key="14">
    <source>
        <dbReference type="ARBA" id="ARBA00026104"/>
    </source>
</evidence>
<feature type="compositionally biased region" description="Low complexity" evidence="15">
    <location>
        <begin position="641"/>
        <end position="650"/>
    </location>
</feature>
<keyword evidence="7" id="KW-0378">Hydrolase</keyword>
<evidence type="ECO:0000256" key="5">
    <source>
        <dbReference type="ARBA" id="ARBA00022692"/>
    </source>
</evidence>
<gene>
    <name evidence="17" type="ORF">BJX63DRAFT_336668</name>
</gene>
<comment type="caution">
    <text evidence="17">The sequence shown here is derived from an EMBL/GenBank/DDBJ whole genome shotgun (WGS) entry which is preliminary data.</text>
</comment>
<reference evidence="17 18" key="1">
    <citation type="submission" date="2024-07" db="EMBL/GenBank/DDBJ databases">
        <title>Section-level genome sequencing and comparative genomics of Aspergillus sections Usti and Cavernicolus.</title>
        <authorList>
            <consortium name="Lawrence Berkeley National Laboratory"/>
            <person name="Nybo J.L."/>
            <person name="Vesth T.C."/>
            <person name="Theobald S."/>
            <person name="Frisvad J.C."/>
            <person name="Larsen T.O."/>
            <person name="Kjaerboelling I."/>
            <person name="Rothschild-Mancinelli K."/>
            <person name="Lyhne E.K."/>
            <person name="Kogle M.E."/>
            <person name="Barry K."/>
            <person name="Clum A."/>
            <person name="Na H."/>
            <person name="Ledsgaard L."/>
            <person name="Lin J."/>
            <person name="Lipzen A."/>
            <person name="Kuo A."/>
            <person name="Riley R."/>
            <person name="Mondo S."/>
            <person name="Labutti K."/>
            <person name="Haridas S."/>
            <person name="Pangalinan J."/>
            <person name="Salamov A.A."/>
            <person name="Simmons B.A."/>
            <person name="Magnuson J.K."/>
            <person name="Chen J."/>
            <person name="Drula E."/>
            <person name="Henrissat B."/>
            <person name="Wiebenga A."/>
            <person name="Lubbers R.J."/>
            <person name="Gomes A.C."/>
            <person name="Makela M.R."/>
            <person name="Stajich J."/>
            <person name="Grigoriev I.V."/>
            <person name="Mortensen U.H."/>
            <person name="De Vries R.P."/>
            <person name="Baker S.E."/>
            <person name="Andersen M.R."/>
        </authorList>
    </citation>
    <scope>NUCLEOTIDE SEQUENCE [LARGE SCALE GENOMIC DNA]</scope>
    <source>
        <strain evidence="17 18">CBS 588.65</strain>
    </source>
</reference>
<dbReference type="EMBL" id="JBFXLT010000008">
    <property type="protein sequence ID" value="KAL2820052.1"/>
    <property type="molecule type" value="Genomic_DNA"/>
</dbReference>
<comment type="catalytic activity">
    <reaction evidence="13">
        <text>a 1,2-diacyl-sn-glycerol + H2O = a 2-acylglycerol + a fatty acid + H(+)</text>
        <dbReference type="Rhea" id="RHEA:33275"/>
        <dbReference type="ChEBI" id="CHEBI:15377"/>
        <dbReference type="ChEBI" id="CHEBI:15378"/>
        <dbReference type="ChEBI" id="CHEBI:17389"/>
        <dbReference type="ChEBI" id="CHEBI:17815"/>
        <dbReference type="ChEBI" id="CHEBI:28868"/>
        <dbReference type="EC" id="3.1.1.116"/>
    </reaction>
    <physiologicalReaction direction="left-to-right" evidence="13">
        <dbReference type="Rhea" id="RHEA:33276"/>
    </physiologicalReaction>
</comment>
<evidence type="ECO:0000313" key="18">
    <source>
        <dbReference type="Proteomes" id="UP001610334"/>
    </source>
</evidence>
<accession>A0ABR4HXE4</accession>
<feature type="compositionally biased region" description="Polar residues" evidence="15">
    <location>
        <begin position="620"/>
        <end position="637"/>
    </location>
</feature>
<evidence type="ECO:0000256" key="1">
    <source>
        <dbReference type="ARBA" id="ARBA00001913"/>
    </source>
</evidence>
<keyword evidence="9" id="KW-0442">Lipid degradation</keyword>
<keyword evidence="3" id="KW-1003">Cell membrane</keyword>
<evidence type="ECO:0000256" key="3">
    <source>
        <dbReference type="ARBA" id="ARBA00022475"/>
    </source>
</evidence>
<evidence type="ECO:0000256" key="13">
    <source>
        <dbReference type="ARBA" id="ARBA00024531"/>
    </source>
</evidence>
<dbReference type="InterPro" id="IPR002921">
    <property type="entry name" value="Fungal_lipase-type"/>
</dbReference>
<organism evidence="17 18">
    <name type="scientific">Aspergillus granulosus</name>
    <dbReference type="NCBI Taxonomy" id="176169"/>
    <lineage>
        <taxon>Eukaryota</taxon>
        <taxon>Fungi</taxon>
        <taxon>Dikarya</taxon>
        <taxon>Ascomycota</taxon>
        <taxon>Pezizomycotina</taxon>
        <taxon>Eurotiomycetes</taxon>
        <taxon>Eurotiomycetidae</taxon>
        <taxon>Eurotiales</taxon>
        <taxon>Aspergillaceae</taxon>
        <taxon>Aspergillus</taxon>
        <taxon>Aspergillus subgen. Nidulantes</taxon>
    </lineage>
</organism>
<keyword evidence="5" id="KW-0812">Transmembrane</keyword>